<sequence length="78" mass="8774">MTPDVAQVIREGLTLDADQRAQVVQALLDSLREDAQDRNTVEEWRSEILLRLGEIRTNAVEAVNADEHYARLRASLSA</sequence>
<gene>
    <name evidence="1" type="ORF">MUN76_01575</name>
</gene>
<dbReference type="Proteomes" id="UP000831775">
    <property type="component" value="Chromosome"/>
</dbReference>
<name>A0ABY4FX51_9MICO</name>
<dbReference type="RefSeq" id="WP_244686558.1">
    <property type="nucleotide sequence ID" value="NZ_CP095043.1"/>
</dbReference>
<organism evidence="1 2">
    <name type="scientific">Leucobacter rhizosphaerae</name>
    <dbReference type="NCBI Taxonomy" id="2932245"/>
    <lineage>
        <taxon>Bacteria</taxon>
        <taxon>Bacillati</taxon>
        <taxon>Actinomycetota</taxon>
        <taxon>Actinomycetes</taxon>
        <taxon>Micrococcales</taxon>
        <taxon>Microbacteriaceae</taxon>
        <taxon>Leucobacter</taxon>
    </lineage>
</organism>
<dbReference type="InterPro" id="IPR013406">
    <property type="entry name" value="CHP02574_addiction_mod"/>
</dbReference>
<dbReference type="Pfam" id="PF09720">
    <property type="entry name" value="Unstab_antitox"/>
    <property type="match status" value="1"/>
</dbReference>
<keyword evidence="2" id="KW-1185">Reference proteome</keyword>
<dbReference type="EMBL" id="CP095043">
    <property type="protein sequence ID" value="UOQ60704.1"/>
    <property type="molecule type" value="Genomic_DNA"/>
</dbReference>
<accession>A0ABY4FX51</accession>
<reference evidence="1 2" key="1">
    <citation type="submission" date="2022-04" db="EMBL/GenBank/DDBJ databases">
        <title>Leucobacter sp. isolated from rhizosphere of onion.</title>
        <authorList>
            <person name="Won M."/>
            <person name="Lee C.-M."/>
            <person name="Woen H.-Y."/>
            <person name="Kwon S.-W."/>
        </authorList>
    </citation>
    <scope>NUCLEOTIDE SEQUENCE [LARGE SCALE GENOMIC DNA]</scope>
    <source>
        <strain evidence="1 2">H25R-14</strain>
    </source>
</reference>
<evidence type="ECO:0000313" key="1">
    <source>
        <dbReference type="EMBL" id="UOQ60704.1"/>
    </source>
</evidence>
<evidence type="ECO:0000313" key="2">
    <source>
        <dbReference type="Proteomes" id="UP000831775"/>
    </source>
</evidence>
<proteinExistence type="predicted"/>
<protein>
    <submittedName>
        <fullName evidence="1">Addiction module protein</fullName>
    </submittedName>
</protein>